<reference evidence="12 13" key="1">
    <citation type="journal article" date="2024" name="G3 (Bethesda)">
        <title>Genome assembly of Hibiscus sabdariffa L. provides insights into metabolisms of medicinal natural products.</title>
        <authorList>
            <person name="Kim T."/>
        </authorList>
    </citation>
    <scope>NUCLEOTIDE SEQUENCE [LARGE SCALE GENOMIC DNA]</scope>
    <source>
        <strain evidence="12">TK-2024</strain>
        <tissue evidence="12">Old leaves</tissue>
    </source>
</reference>
<evidence type="ECO:0000256" key="6">
    <source>
        <dbReference type="ARBA" id="ARBA00022989"/>
    </source>
</evidence>
<protein>
    <recommendedName>
        <fullName evidence="11">Leucine-rich repeat-containing N-terminal plant-type domain-containing protein</fullName>
    </recommendedName>
</protein>
<keyword evidence="7" id="KW-0472">Membrane</keyword>
<evidence type="ECO:0000313" key="13">
    <source>
        <dbReference type="Proteomes" id="UP001472677"/>
    </source>
</evidence>
<keyword evidence="13" id="KW-1185">Reference proteome</keyword>
<keyword evidence="2" id="KW-0433">Leucine-rich repeat</keyword>
<evidence type="ECO:0000256" key="5">
    <source>
        <dbReference type="ARBA" id="ARBA00022737"/>
    </source>
</evidence>
<dbReference type="Pfam" id="PF08263">
    <property type="entry name" value="LRRNT_2"/>
    <property type="match status" value="1"/>
</dbReference>
<evidence type="ECO:0000256" key="3">
    <source>
        <dbReference type="ARBA" id="ARBA00022692"/>
    </source>
</evidence>
<dbReference type="Gene3D" id="3.80.10.10">
    <property type="entry name" value="Ribonuclease Inhibitor"/>
    <property type="match status" value="1"/>
</dbReference>
<organism evidence="12 13">
    <name type="scientific">Hibiscus sabdariffa</name>
    <name type="common">roselle</name>
    <dbReference type="NCBI Taxonomy" id="183260"/>
    <lineage>
        <taxon>Eukaryota</taxon>
        <taxon>Viridiplantae</taxon>
        <taxon>Streptophyta</taxon>
        <taxon>Embryophyta</taxon>
        <taxon>Tracheophyta</taxon>
        <taxon>Spermatophyta</taxon>
        <taxon>Magnoliopsida</taxon>
        <taxon>eudicotyledons</taxon>
        <taxon>Gunneridae</taxon>
        <taxon>Pentapetalae</taxon>
        <taxon>rosids</taxon>
        <taxon>malvids</taxon>
        <taxon>Malvales</taxon>
        <taxon>Malvaceae</taxon>
        <taxon>Malvoideae</taxon>
        <taxon>Hibiscus</taxon>
    </lineage>
</organism>
<sequence length="116" mass="13069">MRISPVSWFFFSLYIAAFFSMAALSVSGQCQSDQQQLLLGFKNSLNFSLYEKLVKWNQGTDCCSWDGITCDTSGRVIGLDLSYQSISGEINNSNSLFRLQHLQTLSLYLKSRVSDT</sequence>
<dbReference type="Proteomes" id="UP001472677">
    <property type="component" value="Unassembled WGS sequence"/>
</dbReference>
<feature type="domain" description="Leucine-rich repeat-containing N-terminal plant-type" evidence="11">
    <location>
        <begin position="32"/>
        <end position="71"/>
    </location>
</feature>
<dbReference type="PANTHER" id="PTHR48061">
    <property type="entry name" value="LEUCINE-RICH REPEAT RECEPTOR PROTEIN KINASE EMS1-LIKE-RELATED"/>
    <property type="match status" value="1"/>
</dbReference>
<keyword evidence="4 10" id="KW-0732">Signal</keyword>
<feature type="signal peptide" evidence="10">
    <location>
        <begin position="1"/>
        <end position="28"/>
    </location>
</feature>
<keyword evidence="5" id="KW-0677">Repeat</keyword>
<evidence type="ECO:0000256" key="9">
    <source>
        <dbReference type="ARBA" id="ARBA00023180"/>
    </source>
</evidence>
<evidence type="ECO:0000259" key="11">
    <source>
        <dbReference type="Pfam" id="PF08263"/>
    </source>
</evidence>
<keyword evidence="6" id="KW-1133">Transmembrane helix</keyword>
<keyword evidence="8" id="KW-0675">Receptor</keyword>
<dbReference type="InterPro" id="IPR013210">
    <property type="entry name" value="LRR_N_plant-typ"/>
</dbReference>
<dbReference type="EMBL" id="JBBPBM010000013">
    <property type="protein sequence ID" value="KAK8561634.1"/>
    <property type="molecule type" value="Genomic_DNA"/>
</dbReference>
<keyword evidence="3" id="KW-0812">Transmembrane</keyword>
<dbReference type="InterPro" id="IPR046956">
    <property type="entry name" value="RLP23-like"/>
</dbReference>
<evidence type="ECO:0000256" key="8">
    <source>
        <dbReference type="ARBA" id="ARBA00023170"/>
    </source>
</evidence>
<proteinExistence type="predicted"/>
<accession>A0ABR2EJQ7</accession>
<evidence type="ECO:0000256" key="10">
    <source>
        <dbReference type="SAM" id="SignalP"/>
    </source>
</evidence>
<keyword evidence="9" id="KW-0325">Glycoprotein</keyword>
<comment type="subcellular location">
    <subcellularLocation>
        <location evidence="1">Membrane</location>
        <topology evidence="1">Single-pass type I membrane protein</topology>
    </subcellularLocation>
</comment>
<evidence type="ECO:0000256" key="4">
    <source>
        <dbReference type="ARBA" id="ARBA00022729"/>
    </source>
</evidence>
<evidence type="ECO:0000256" key="7">
    <source>
        <dbReference type="ARBA" id="ARBA00023136"/>
    </source>
</evidence>
<dbReference type="PANTHER" id="PTHR48061:SF2">
    <property type="entry name" value="RECEPTOR LIKE PROTEIN 30-LIKE"/>
    <property type="match status" value="1"/>
</dbReference>
<evidence type="ECO:0000256" key="2">
    <source>
        <dbReference type="ARBA" id="ARBA00022614"/>
    </source>
</evidence>
<name>A0ABR2EJQ7_9ROSI</name>
<comment type="caution">
    <text evidence="12">The sequence shown here is derived from an EMBL/GenBank/DDBJ whole genome shotgun (WGS) entry which is preliminary data.</text>
</comment>
<evidence type="ECO:0000313" key="12">
    <source>
        <dbReference type="EMBL" id="KAK8561634.1"/>
    </source>
</evidence>
<feature type="chain" id="PRO_5046420445" description="Leucine-rich repeat-containing N-terminal plant-type domain-containing protein" evidence="10">
    <location>
        <begin position="29"/>
        <end position="116"/>
    </location>
</feature>
<gene>
    <name evidence="12" type="ORF">V6N12_048698</name>
</gene>
<dbReference type="SUPFAM" id="SSF52058">
    <property type="entry name" value="L domain-like"/>
    <property type="match status" value="1"/>
</dbReference>
<evidence type="ECO:0000256" key="1">
    <source>
        <dbReference type="ARBA" id="ARBA00004479"/>
    </source>
</evidence>
<dbReference type="InterPro" id="IPR032675">
    <property type="entry name" value="LRR_dom_sf"/>
</dbReference>